<accession>A0A0P6XT27</accession>
<proteinExistence type="predicted"/>
<comment type="caution">
    <text evidence="1">The sequence shown here is derived from an EMBL/GenBank/DDBJ whole genome shotgun (WGS) entry which is preliminary data.</text>
</comment>
<evidence type="ECO:0008006" key="3">
    <source>
        <dbReference type="Google" id="ProtNLM"/>
    </source>
</evidence>
<name>A0A0P6XT27_9CHLR</name>
<dbReference type="RefSeq" id="WP_054534449.1">
    <property type="nucleotide sequence ID" value="NZ_LGKP01000018.1"/>
</dbReference>
<evidence type="ECO:0000313" key="1">
    <source>
        <dbReference type="EMBL" id="KPL87533.1"/>
    </source>
</evidence>
<sequence>MTDNAHSSPHAYMTLTEAASHYGFKYNALYKYVFVGRLQATWIERESIPTLIWERMDAYAQANATKKGGIWVTTHEQMQTYMQSRKRGRRPKPPSV</sequence>
<reference evidence="1 2" key="1">
    <citation type="submission" date="2015-07" db="EMBL/GenBank/DDBJ databases">
        <title>Whole genome sequence of Herpetosiphon geysericola DSM 7119.</title>
        <authorList>
            <person name="Hemp J."/>
            <person name="Ward L.M."/>
            <person name="Pace L.A."/>
            <person name="Fischer W.W."/>
        </authorList>
    </citation>
    <scope>NUCLEOTIDE SEQUENCE [LARGE SCALE GENOMIC DNA]</scope>
    <source>
        <strain evidence="1 2">DSM 7119</strain>
    </source>
</reference>
<dbReference type="EMBL" id="LGKP01000018">
    <property type="protein sequence ID" value="KPL87533.1"/>
    <property type="molecule type" value="Genomic_DNA"/>
</dbReference>
<organism evidence="1 2">
    <name type="scientific">Herpetosiphon geysericola</name>
    <dbReference type="NCBI Taxonomy" id="70996"/>
    <lineage>
        <taxon>Bacteria</taxon>
        <taxon>Bacillati</taxon>
        <taxon>Chloroflexota</taxon>
        <taxon>Chloroflexia</taxon>
        <taxon>Herpetosiphonales</taxon>
        <taxon>Herpetosiphonaceae</taxon>
        <taxon>Herpetosiphon</taxon>
    </lineage>
</organism>
<keyword evidence="2" id="KW-1185">Reference proteome</keyword>
<gene>
    <name evidence="1" type="ORF">SE18_10715</name>
</gene>
<evidence type="ECO:0000313" key="2">
    <source>
        <dbReference type="Proteomes" id="UP000050277"/>
    </source>
</evidence>
<dbReference type="Proteomes" id="UP000050277">
    <property type="component" value="Unassembled WGS sequence"/>
</dbReference>
<dbReference type="AlphaFoldDB" id="A0A0P6XT27"/>
<protein>
    <recommendedName>
        <fullName evidence="3">Helix-turn-helix domain-containing protein</fullName>
    </recommendedName>
</protein>